<keyword evidence="1" id="KW-0472">Membrane</keyword>
<keyword evidence="3" id="KW-1185">Reference proteome</keyword>
<feature type="transmembrane region" description="Helical" evidence="1">
    <location>
        <begin position="49"/>
        <end position="66"/>
    </location>
</feature>
<accession>A0A5J4FUC1</accession>
<name>A0A5J4FUC1_9FLAO</name>
<dbReference type="AlphaFoldDB" id="A0A5J4FUC1"/>
<evidence type="ECO:0000256" key="1">
    <source>
        <dbReference type="SAM" id="Phobius"/>
    </source>
</evidence>
<organism evidence="2 3">
    <name type="scientific">Patiriisocius marinistellae</name>
    <dbReference type="NCBI Taxonomy" id="2494560"/>
    <lineage>
        <taxon>Bacteria</taxon>
        <taxon>Pseudomonadati</taxon>
        <taxon>Bacteroidota</taxon>
        <taxon>Flavobacteriia</taxon>
        <taxon>Flavobacteriales</taxon>
        <taxon>Flavobacteriaceae</taxon>
        <taxon>Patiriisocius</taxon>
    </lineage>
</organism>
<keyword evidence="1" id="KW-0812">Transmembrane</keyword>
<reference evidence="2 3" key="1">
    <citation type="submission" date="2019-08" db="EMBL/GenBank/DDBJ databases">
        <title>Ulvibacter marinistellae sp. nov., isolated from a starfish, Patiria pectinifera.</title>
        <authorList>
            <person name="Kawano K."/>
            <person name="Ushijima N."/>
            <person name="Kihara M."/>
            <person name="Itoh H."/>
        </authorList>
    </citation>
    <scope>NUCLEOTIDE SEQUENCE [LARGE SCALE GENOMIC DNA]</scope>
    <source>
        <strain evidence="2 3">KK4</strain>
    </source>
</reference>
<evidence type="ECO:0000313" key="3">
    <source>
        <dbReference type="Proteomes" id="UP000326994"/>
    </source>
</evidence>
<dbReference type="EMBL" id="BKCF01000001">
    <property type="protein sequence ID" value="GEQ85430.1"/>
    <property type="molecule type" value="Genomic_DNA"/>
</dbReference>
<dbReference type="Proteomes" id="UP000326994">
    <property type="component" value="Unassembled WGS sequence"/>
</dbReference>
<gene>
    <name evidence="2" type="ORF">ULMS_09380</name>
</gene>
<feature type="transmembrane region" description="Helical" evidence="1">
    <location>
        <begin position="135"/>
        <end position="155"/>
    </location>
</feature>
<comment type="caution">
    <text evidence="2">The sequence shown here is derived from an EMBL/GenBank/DDBJ whole genome shotgun (WGS) entry which is preliminary data.</text>
</comment>
<protein>
    <recommendedName>
        <fullName evidence="4">DUF4149 domain-containing protein</fullName>
    </recommendedName>
</protein>
<proteinExistence type="predicted"/>
<feature type="transmembrane region" description="Helical" evidence="1">
    <location>
        <begin position="86"/>
        <end position="106"/>
    </location>
</feature>
<sequence length="163" mass="19674">MIELSKKQIIYLIGIGAFILATIIGFTYFVRVALRDLQIWFNQEPNLNFWITEFSLFIVYILLGLYSIRTIKTLENFTEKRLRKIFFLWIIAFIVSQLFQFLYTIFGTDFVLDNRLDEFSNYTDFMRKEYLLNSYNSLFAIIRYLIFAVMIYIAGKNRREQRI</sequence>
<feature type="transmembrane region" description="Helical" evidence="1">
    <location>
        <begin position="9"/>
        <end position="29"/>
    </location>
</feature>
<evidence type="ECO:0008006" key="4">
    <source>
        <dbReference type="Google" id="ProtNLM"/>
    </source>
</evidence>
<keyword evidence="1" id="KW-1133">Transmembrane helix</keyword>
<evidence type="ECO:0000313" key="2">
    <source>
        <dbReference type="EMBL" id="GEQ85430.1"/>
    </source>
</evidence>